<feature type="compositionally biased region" description="Basic and acidic residues" evidence="5">
    <location>
        <begin position="339"/>
        <end position="354"/>
    </location>
</feature>
<feature type="compositionally biased region" description="Acidic residues" evidence="5">
    <location>
        <begin position="682"/>
        <end position="698"/>
    </location>
</feature>
<dbReference type="PANTHER" id="PTHR12792">
    <property type="entry name" value="EXTRA SPINDLE POLES 1-RELATED"/>
    <property type="match status" value="1"/>
</dbReference>
<dbReference type="GO" id="GO:0006508">
    <property type="term" value="P:proteolysis"/>
    <property type="evidence" value="ECO:0007669"/>
    <property type="project" value="InterPro"/>
</dbReference>
<dbReference type="GO" id="GO:0072686">
    <property type="term" value="C:mitotic spindle"/>
    <property type="evidence" value="ECO:0007669"/>
    <property type="project" value="TreeGrafter"/>
</dbReference>
<dbReference type="EC" id="3.4.22.49" evidence="2"/>
<evidence type="ECO:0000256" key="3">
    <source>
        <dbReference type="ARBA" id="ARBA00022801"/>
    </source>
</evidence>
<evidence type="ECO:0000256" key="5">
    <source>
        <dbReference type="SAM" id="MobiDB-lite"/>
    </source>
</evidence>
<protein>
    <recommendedName>
        <fullName evidence="2">separase</fullName>
        <ecNumber evidence="2">3.4.22.49</ecNumber>
    </recommendedName>
</protein>
<dbReference type="GO" id="GO:0051307">
    <property type="term" value="P:meiotic chromosome separation"/>
    <property type="evidence" value="ECO:0007669"/>
    <property type="project" value="TreeGrafter"/>
</dbReference>
<dbReference type="GO" id="GO:0004197">
    <property type="term" value="F:cysteine-type endopeptidase activity"/>
    <property type="evidence" value="ECO:0007669"/>
    <property type="project" value="InterPro"/>
</dbReference>
<feature type="compositionally biased region" description="Polar residues" evidence="5">
    <location>
        <begin position="588"/>
        <end position="599"/>
    </location>
</feature>
<proteinExistence type="predicted"/>
<evidence type="ECO:0000256" key="2">
    <source>
        <dbReference type="ARBA" id="ARBA00012489"/>
    </source>
</evidence>
<sequence length="1259" mass="139447">HSAESAAWQAIESLSRQSNRVIDEAYGLVNRAFLKLRIAEQTCFADPEELARKIGRIQSALKAKSPLFSAYEELVLTVKLPTPHAHLQCIIVDALRAYFENYTNWHAINSRLDLVLMRHKAFLDSKVWAAVYSRGFINWLRLRARCSTGAPPEAVATEPSATPPVSPLFASISVRMHGRTLVKFMLTQCEQKLEQCGDKENLRPRGDGGETTHSTVWADKHLPDADLVNLWLATRLLLNGTFIVSELYTLLGTVKEARVYQLELLRIAQRFHIPSCAQAAICMMAYTDLHCQRKWAFDLRLTQLNHILHSKVPLQEIIRYRDKAHSDNKASLETAEESEFIKEQKPRGRRHLGDEDADGDEEDDGNYSGMATNPVVSAAAGGVAGLFPTSPVKTNVTMTSHNGFPSIEAMVSVISGRGNNAINAQEGFFTPNSCAHRILNGCLWAWLVEMADLVRTKVMGQDHYLSALVPPSPADQAPDSPENLSTAVERKCTLTPRVNPSTKAGRAATKMAQLAPASPPTDRRVAASEFRVPPNAPRRPVSGWANDEVLPRRSRRRAVVERDTSAPVDARKVSTASSGLKVTCGGKKSTQSRSGYQSNDEVDRIGSLARSVSATNSLFGYVGPSASGYTFGLEGRAPLQIHHDADPPTMPPPPRLRLFKDPEPPKMRQRQPKVSANNHEDSGDEEEVEADEEAEDATESCPAAQRRAFRPRNVRMAHKWASQHRSHVSPSHLPPLCPSEEVLKAQDALADRLYSVYSSLAGLPIPHLLRPVCQWLGLRWLGRGSHDQAARFFGQAVGLAASSLYSSILSSKLKCVSDLTPCGKFCAVVVFFSGITCSHFRDDVTPKVLLSVYSVAAPNDSSKYLADVATDFSVTIIQLMLVDELGQLRRPDAPTDDSARPSHDLVAGGLGARRQVYLIATRWVIGGPAAGFHSRVIHNFSYSGLDYLEAFDEIQTANADSMQEEDRRRFWSLRFSLDHRLKTLVKEMRTNWFTEDDINWIQGQDIPKASSELERPTILVLDRRLAYLPWEWLIWGQSEDEAATTSTVPSVCRSFSLSLVIGQLTYAASCTKEFDPRSAFYVLNPEANLEHTEKTFRDYIQQNFPTWNGVIGQMPPARDVVSGFTQHDLFVYLGHGNGSKYLMSTFDEGLNAKAVALIIGCSSGRPRLEGRHEAYASIFNHLIAGSPTAVSLLWDVTDRDIDRFTQSFLSRWLVESKDNDPASLCLTGQIFRATSACKLPSLVGKSVVVYGLPAIPCRR</sequence>
<dbReference type="PROSITE" id="PS51700">
    <property type="entry name" value="SEPARIN"/>
    <property type="match status" value="1"/>
</dbReference>
<evidence type="ECO:0000313" key="7">
    <source>
        <dbReference type="WBParaSite" id="MCU_007922-RD"/>
    </source>
</evidence>
<dbReference type="WBParaSite" id="MCU_007922-RD">
    <property type="protein sequence ID" value="MCU_007922-RD"/>
    <property type="gene ID" value="MCU_007922"/>
</dbReference>
<evidence type="ECO:0000256" key="1">
    <source>
        <dbReference type="ARBA" id="ARBA00000451"/>
    </source>
</evidence>
<feature type="compositionally biased region" description="Acidic residues" evidence="5">
    <location>
        <begin position="355"/>
        <end position="365"/>
    </location>
</feature>
<feature type="domain" description="Peptidase C50" evidence="6">
    <location>
        <begin position="1076"/>
        <end position="1172"/>
    </location>
</feature>
<reference evidence="7" key="1">
    <citation type="submission" date="2019-11" db="UniProtKB">
        <authorList>
            <consortium name="WormBaseParasite"/>
        </authorList>
    </citation>
    <scope>IDENTIFICATION</scope>
</reference>
<dbReference type="InterPro" id="IPR030397">
    <property type="entry name" value="SEPARIN_core_dom"/>
</dbReference>
<evidence type="ECO:0000256" key="4">
    <source>
        <dbReference type="ARBA" id="ARBA00022829"/>
    </source>
</evidence>
<dbReference type="GO" id="GO:0005737">
    <property type="term" value="C:cytoplasm"/>
    <property type="evidence" value="ECO:0007669"/>
    <property type="project" value="TreeGrafter"/>
</dbReference>
<dbReference type="InterPro" id="IPR005314">
    <property type="entry name" value="Peptidase_C50"/>
</dbReference>
<dbReference type="AlphaFoldDB" id="A0A5K3FGA4"/>
<feature type="region of interest" description="Disordered" evidence="5">
    <location>
        <begin position="500"/>
        <end position="523"/>
    </location>
</feature>
<comment type="catalytic activity">
    <reaction evidence="1">
        <text>All bonds known to be hydrolyzed by this endopeptidase have arginine in P1 and an acidic residue in P4. P6 is often occupied by an acidic residue or by a hydroxy-amino-acid residue, the phosphorylation of which enhances cleavage.</text>
        <dbReference type="EC" id="3.4.22.49"/>
    </reaction>
</comment>
<dbReference type="GO" id="GO:0005634">
    <property type="term" value="C:nucleus"/>
    <property type="evidence" value="ECO:0007669"/>
    <property type="project" value="InterPro"/>
</dbReference>
<keyword evidence="4" id="KW-0159">Chromosome partition</keyword>
<dbReference type="Pfam" id="PF03568">
    <property type="entry name" value="Separin_C"/>
    <property type="match status" value="1"/>
</dbReference>
<accession>A0A5K3FGA4</accession>
<dbReference type="PANTHER" id="PTHR12792:SF0">
    <property type="entry name" value="SEPARIN"/>
    <property type="match status" value="1"/>
</dbReference>
<keyword evidence="3" id="KW-0378">Hydrolase</keyword>
<feature type="region of interest" description="Disordered" evidence="5">
    <location>
        <begin position="328"/>
        <end position="371"/>
    </location>
</feature>
<organism evidence="7">
    <name type="scientific">Mesocestoides corti</name>
    <name type="common">Flatworm</name>
    <dbReference type="NCBI Taxonomy" id="53468"/>
    <lineage>
        <taxon>Eukaryota</taxon>
        <taxon>Metazoa</taxon>
        <taxon>Spiralia</taxon>
        <taxon>Lophotrochozoa</taxon>
        <taxon>Platyhelminthes</taxon>
        <taxon>Cestoda</taxon>
        <taxon>Eucestoda</taxon>
        <taxon>Cyclophyllidea</taxon>
        <taxon>Mesocestoididae</taxon>
        <taxon>Mesocestoides</taxon>
    </lineage>
</organism>
<evidence type="ECO:0000259" key="6">
    <source>
        <dbReference type="PROSITE" id="PS51700"/>
    </source>
</evidence>
<feature type="region of interest" description="Disordered" evidence="5">
    <location>
        <begin position="640"/>
        <end position="708"/>
    </location>
</feature>
<feature type="region of interest" description="Disordered" evidence="5">
    <location>
        <begin position="580"/>
        <end position="600"/>
    </location>
</feature>
<name>A0A5K3FGA4_MESCO</name>